<dbReference type="PIRSF" id="PIRSF006603">
    <property type="entry name" value="DinF"/>
    <property type="match status" value="1"/>
</dbReference>
<accession>A0ABV2FTE8</accession>
<dbReference type="InterPro" id="IPR002528">
    <property type="entry name" value="MATE_fam"/>
</dbReference>
<keyword evidence="6" id="KW-0050">Antiport</keyword>
<sequence>MKNMTEGSPAKLILSFSLPLMAANLGQQLYMIVDTMIVGKGVGVEALASVGATDWSYWLALWVIQAMTQGFAISISQHFGEGNQSRIKKTVAMSIWLCLGIGVVLTVSGLVFARFLLRILQTPDPIFQGALSYLMILYAGILVVMAYNMAAAILRSLGDGKTPLIAIVIAAITNILLDLLFVLVFRWGVAGAAFATVLAQLLAFIYCLLVMRKIDLLKMERKDWKPESSIIKRQCGLGIPLALQHVLIAIGGMILQSSINRHGFVFIAGFTATNKIYGLLESSAISLGYAVTTYTAQNYGAGRYDRIRNGLKSSVLIAAAMSVCVSAAMIAGGRAVLGLFIDSTSSSAAEVLEISYHYLFIMSCLLSSLYLLYAFRNTLQGLGNTVAPFLSGVMEFFARVSVAVYFSRLWGTEAIFFAEPCAWAAATLVLVTVCVRQVGRLREA</sequence>
<feature type="transmembrane region" description="Helical" evidence="13">
    <location>
        <begin position="356"/>
        <end position="375"/>
    </location>
</feature>
<dbReference type="CDD" id="cd13138">
    <property type="entry name" value="MATE_yoeA_like"/>
    <property type="match status" value="1"/>
</dbReference>
<dbReference type="PANTHER" id="PTHR43298">
    <property type="entry name" value="MULTIDRUG RESISTANCE PROTEIN NORM-RELATED"/>
    <property type="match status" value="1"/>
</dbReference>
<evidence type="ECO:0000256" key="13">
    <source>
        <dbReference type="SAM" id="Phobius"/>
    </source>
</evidence>
<organism evidence="14 15">
    <name type="scientific">Enterocloster citroniae</name>
    <dbReference type="NCBI Taxonomy" id="358743"/>
    <lineage>
        <taxon>Bacteria</taxon>
        <taxon>Bacillati</taxon>
        <taxon>Bacillota</taxon>
        <taxon>Clostridia</taxon>
        <taxon>Lachnospirales</taxon>
        <taxon>Lachnospiraceae</taxon>
        <taxon>Enterocloster</taxon>
    </lineage>
</organism>
<keyword evidence="9 13" id="KW-1133">Transmembrane helix</keyword>
<comment type="caution">
    <text evidence="14">The sequence shown here is derived from an EMBL/GenBank/DDBJ whole genome shotgun (WGS) entry which is preliminary data.</text>
</comment>
<evidence type="ECO:0000256" key="4">
    <source>
        <dbReference type="ARBA" id="ARBA00020268"/>
    </source>
</evidence>
<comment type="function">
    <text evidence="1">Multidrug efflux pump.</text>
</comment>
<evidence type="ECO:0000256" key="1">
    <source>
        <dbReference type="ARBA" id="ARBA00003408"/>
    </source>
</evidence>
<dbReference type="NCBIfam" id="TIGR00797">
    <property type="entry name" value="matE"/>
    <property type="match status" value="1"/>
</dbReference>
<feature type="transmembrane region" description="Helical" evidence="13">
    <location>
        <begin position="414"/>
        <end position="435"/>
    </location>
</feature>
<evidence type="ECO:0000313" key="14">
    <source>
        <dbReference type="EMBL" id="MET3569299.1"/>
    </source>
</evidence>
<dbReference type="PANTHER" id="PTHR43298:SF2">
    <property type="entry name" value="FMN_FAD EXPORTER YEEO-RELATED"/>
    <property type="match status" value="1"/>
</dbReference>
<dbReference type="Proteomes" id="UP001549200">
    <property type="component" value="Unassembled WGS sequence"/>
</dbReference>
<evidence type="ECO:0000256" key="8">
    <source>
        <dbReference type="ARBA" id="ARBA00022692"/>
    </source>
</evidence>
<evidence type="ECO:0000256" key="7">
    <source>
        <dbReference type="ARBA" id="ARBA00022475"/>
    </source>
</evidence>
<evidence type="ECO:0000256" key="12">
    <source>
        <dbReference type="ARBA" id="ARBA00031636"/>
    </source>
</evidence>
<keyword evidence="7" id="KW-1003">Cell membrane</keyword>
<keyword evidence="10" id="KW-0406">Ion transport</keyword>
<evidence type="ECO:0000256" key="5">
    <source>
        <dbReference type="ARBA" id="ARBA00022448"/>
    </source>
</evidence>
<dbReference type="InterPro" id="IPR048279">
    <property type="entry name" value="MdtK-like"/>
</dbReference>
<protein>
    <recommendedName>
        <fullName evidence="4">Probable multidrug resistance protein NorM</fullName>
    </recommendedName>
    <alternativeName>
        <fullName evidence="12">Multidrug-efflux transporter</fullName>
    </alternativeName>
</protein>
<reference evidence="14 15" key="1">
    <citation type="submission" date="2024-06" db="EMBL/GenBank/DDBJ databases">
        <title>Genomic Encyclopedia of Type Strains, Phase IV (KMG-IV): sequencing the most valuable type-strain genomes for metagenomic binning, comparative biology and taxonomic classification.</title>
        <authorList>
            <person name="Goeker M."/>
        </authorList>
    </citation>
    <scope>NUCLEOTIDE SEQUENCE [LARGE SCALE GENOMIC DNA]</scope>
    <source>
        <strain evidence="14 15">DSM 19261</strain>
    </source>
</reference>
<keyword evidence="8 13" id="KW-0812">Transmembrane</keyword>
<keyword evidence="5" id="KW-0813">Transport</keyword>
<evidence type="ECO:0000256" key="3">
    <source>
        <dbReference type="ARBA" id="ARBA00010199"/>
    </source>
</evidence>
<feature type="transmembrane region" description="Helical" evidence="13">
    <location>
        <begin position="129"/>
        <end position="152"/>
    </location>
</feature>
<evidence type="ECO:0000313" key="15">
    <source>
        <dbReference type="Proteomes" id="UP001549200"/>
    </source>
</evidence>
<dbReference type="InterPro" id="IPR050222">
    <property type="entry name" value="MATE_MdtK"/>
</dbReference>
<gene>
    <name evidence="14" type="ORF">ABID13_000922</name>
</gene>
<dbReference type="Pfam" id="PF01554">
    <property type="entry name" value="MatE"/>
    <property type="match status" value="2"/>
</dbReference>
<feature type="transmembrane region" description="Helical" evidence="13">
    <location>
        <begin position="387"/>
        <end position="408"/>
    </location>
</feature>
<feature type="transmembrane region" description="Helical" evidence="13">
    <location>
        <begin position="164"/>
        <end position="185"/>
    </location>
</feature>
<comment type="similarity">
    <text evidence="3">Belongs to the multi antimicrobial extrusion (MATE) (TC 2.A.66.1) family.</text>
</comment>
<feature type="transmembrane region" description="Helical" evidence="13">
    <location>
        <begin position="315"/>
        <end position="336"/>
    </location>
</feature>
<keyword evidence="15" id="KW-1185">Reference proteome</keyword>
<evidence type="ECO:0000256" key="10">
    <source>
        <dbReference type="ARBA" id="ARBA00023065"/>
    </source>
</evidence>
<evidence type="ECO:0000256" key="9">
    <source>
        <dbReference type="ARBA" id="ARBA00022989"/>
    </source>
</evidence>
<dbReference type="EMBL" id="JBEPLZ010000003">
    <property type="protein sequence ID" value="MET3569299.1"/>
    <property type="molecule type" value="Genomic_DNA"/>
</dbReference>
<evidence type="ECO:0000256" key="6">
    <source>
        <dbReference type="ARBA" id="ARBA00022449"/>
    </source>
</evidence>
<keyword evidence="11 13" id="KW-0472">Membrane</keyword>
<name>A0ABV2FTE8_9FIRM</name>
<feature type="transmembrane region" description="Helical" evidence="13">
    <location>
        <begin position="95"/>
        <end position="117"/>
    </location>
</feature>
<feature type="transmembrane region" description="Helical" evidence="13">
    <location>
        <begin position="191"/>
        <end position="214"/>
    </location>
</feature>
<evidence type="ECO:0000256" key="11">
    <source>
        <dbReference type="ARBA" id="ARBA00023136"/>
    </source>
</evidence>
<evidence type="ECO:0000256" key="2">
    <source>
        <dbReference type="ARBA" id="ARBA00004651"/>
    </source>
</evidence>
<proteinExistence type="inferred from homology"/>
<comment type="subcellular location">
    <subcellularLocation>
        <location evidence="2">Cell membrane</location>
        <topology evidence="2">Multi-pass membrane protein</topology>
    </subcellularLocation>
</comment>